<feature type="transmembrane region" description="Helical" evidence="1">
    <location>
        <begin position="37"/>
        <end position="54"/>
    </location>
</feature>
<feature type="transmembrane region" description="Helical" evidence="1">
    <location>
        <begin position="12"/>
        <end position="31"/>
    </location>
</feature>
<proteinExistence type="predicted"/>
<keyword evidence="1" id="KW-1133">Transmembrane helix</keyword>
<dbReference type="EMBL" id="MN739692">
    <property type="protein sequence ID" value="QHT21460.1"/>
    <property type="molecule type" value="Genomic_DNA"/>
</dbReference>
<evidence type="ECO:0000313" key="2">
    <source>
        <dbReference type="EMBL" id="QHT21460.1"/>
    </source>
</evidence>
<keyword evidence="1" id="KW-0472">Membrane</keyword>
<keyword evidence="1" id="KW-0812">Transmembrane</keyword>
<accession>A0A6C0DYP8</accession>
<reference evidence="2" key="1">
    <citation type="journal article" date="2020" name="Nature">
        <title>Giant virus diversity and host interactions through global metagenomics.</title>
        <authorList>
            <person name="Schulz F."/>
            <person name="Roux S."/>
            <person name="Paez-Espino D."/>
            <person name="Jungbluth S."/>
            <person name="Walsh D.A."/>
            <person name="Denef V.J."/>
            <person name="McMahon K.D."/>
            <person name="Konstantinidis K.T."/>
            <person name="Eloe-Fadrosh E.A."/>
            <person name="Kyrpides N.C."/>
            <person name="Woyke T."/>
        </authorList>
    </citation>
    <scope>NUCLEOTIDE SEQUENCE</scope>
    <source>
        <strain evidence="2">GVMAG-M-3300023174-92</strain>
    </source>
</reference>
<feature type="transmembrane region" description="Helical" evidence="1">
    <location>
        <begin position="99"/>
        <end position="120"/>
    </location>
</feature>
<feature type="transmembrane region" description="Helical" evidence="1">
    <location>
        <begin position="75"/>
        <end position="93"/>
    </location>
</feature>
<protein>
    <submittedName>
        <fullName evidence="2">Uncharacterized protein</fullName>
    </submittedName>
</protein>
<name>A0A6C0DYP8_9ZZZZ</name>
<evidence type="ECO:0000256" key="1">
    <source>
        <dbReference type="SAM" id="Phobius"/>
    </source>
</evidence>
<dbReference type="AlphaFoldDB" id="A0A6C0DYP8"/>
<sequence length="126" mass="14176">MTFTAPRLLLEAVFVGGFTLTIYLAFSYLFILPEYTLLFVIGGLKHALGYFTGLQRYYCKCSHHKNVKAPTPFEIVGEGALFVVLGAVLKPIQTMPLKLFLIGFSAHIIFDVLGGHRWFCKTHCMK</sequence>
<organism evidence="2">
    <name type="scientific">viral metagenome</name>
    <dbReference type="NCBI Taxonomy" id="1070528"/>
    <lineage>
        <taxon>unclassified sequences</taxon>
        <taxon>metagenomes</taxon>
        <taxon>organismal metagenomes</taxon>
    </lineage>
</organism>